<evidence type="ECO:0000313" key="1">
    <source>
        <dbReference type="EMBL" id="MFH8585072.1"/>
    </source>
</evidence>
<dbReference type="RefSeq" id="WP_397672242.1">
    <property type="nucleotide sequence ID" value="NZ_JBIRFW010000004.1"/>
</dbReference>
<comment type="caution">
    <text evidence="1">The sequence shown here is derived from an EMBL/GenBank/DDBJ whole genome shotgun (WGS) entry which is preliminary data.</text>
</comment>
<name>A0ABW7RBE3_9ACTN</name>
<sequence>MRYGGPRLLAERTGPGSGPLAAAGSPGLLVLLAAELGLPGTADFVASGALWFPERGSL</sequence>
<evidence type="ECO:0000313" key="2">
    <source>
        <dbReference type="Proteomes" id="UP001610990"/>
    </source>
</evidence>
<gene>
    <name evidence="1" type="ORF">ACH4GP_11815</name>
</gene>
<proteinExistence type="predicted"/>
<keyword evidence="2" id="KW-1185">Reference proteome</keyword>
<dbReference type="Proteomes" id="UP001610990">
    <property type="component" value="Unassembled WGS sequence"/>
</dbReference>
<reference evidence="1 2" key="1">
    <citation type="submission" date="2024-10" db="EMBL/GenBank/DDBJ databases">
        <title>The Natural Products Discovery Center: Release of the First 8490 Sequenced Strains for Exploring Actinobacteria Biosynthetic Diversity.</title>
        <authorList>
            <person name="Kalkreuter E."/>
            <person name="Kautsar S.A."/>
            <person name="Yang D."/>
            <person name="Bader C.D."/>
            <person name="Teijaro C.N."/>
            <person name="Fluegel L."/>
            <person name="Davis C.M."/>
            <person name="Simpson J.R."/>
            <person name="Lauterbach L."/>
            <person name="Steele A.D."/>
            <person name="Gui C."/>
            <person name="Meng S."/>
            <person name="Li G."/>
            <person name="Viehrig K."/>
            <person name="Ye F."/>
            <person name="Su P."/>
            <person name="Kiefer A.F."/>
            <person name="Nichols A."/>
            <person name="Cepeda A.J."/>
            <person name="Yan W."/>
            <person name="Fan B."/>
            <person name="Jiang Y."/>
            <person name="Adhikari A."/>
            <person name="Zheng C.-J."/>
            <person name="Schuster L."/>
            <person name="Cowan T.M."/>
            <person name="Smanski M.J."/>
            <person name="Chevrette M.G."/>
            <person name="De Carvalho L.P.S."/>
            <person name="Shen B."/>
        </authorList>
    </citation>
    <scope>NUCLEOTIDE SEQUENCE [LARGE SCALE GENOMIC DNA]</scope>
    <source>
        <strain evidence="1 2">NPDC018013</strain>
    </source>
</reference>
<accession>A0ABW7RBE3</accession>
<protein>
    <submittedName>
        <fullName evidence="1">Uncharacterized protein</fullName>
    </submittedName>
</protein>
<dbReference type="EMBL" id="JBIRGH010000006">
    <property type="protein sequence ID" value="MFH8585072.1"/>
    <property type="molecule type" value="Genomic_DNA"/>
</dbReference>
<organism evidence="1 2">
    <name type="scientific">Streptomyces celluloflavus</name>
    <dbReference type="NCBI Taxonomy" id="58344"/>
    <lineage>
        <taxon>Bacteria</taxon>
        <taxon>Bacillati</taxon>
        <taxon>Actinomycetota</taxon>
        <taxon>Actinomycetes</taxon>
        <taxon>Kitasatosporales</taxon>
        <taxon>Streptomycetaceae</taxon>
        <taxon>Streptomyces</taxon>
    </lineage>
</organism>